<reference evidence="1" key="1">
    <citation type="submission" date="2022-05" db="EMBL/GenBank/DDBJ databases">
        <title>Genome-based reclassification of Anoxybacillus salavatliensis Cihan et al. as a later heterotypic synonym of Anoxybacillus gonensis Belduz et al. 2003.</title>
        <authorList>
            <person name="Inan Bektas K."/>
            <person name="Guler H.I."/>
            <person name="Belduz A.O."/>
            <person name="Canakci S."/>
        </authorList>
    </citation>
    <scope>NUCLEOTIDE SEQUENCE</scope>
    <source>
        <strain evidence="1">NCIMB 13933</strain>
    </source>
</reference>
<dbReference type="AlphaFoldDB" id="A0AAW7TMR3"/>
<gene>
    <name evidence="1" type="ORF">NBU54_13580</name>
</gene>
<evidence type="ECO:0000313" key="1">
    <source>
        <dbReference type="EMBL" id="MDO0878702.1"/>
    </source>
</evidence>
<dbReference type="Proteomes" id="UP001176117">
    <property type="component" value="Unassembled WGS sequence"/>
</dbReference>
<feature type="non-terminal residue" evidence="1">
    <location>
        <position position="242"/>
    </location>
</feature>
<comment type="caution">
    <text evidence="1">The sequence shown here is derived from an EMBL/GenBank/DDBJ whole genome shotgun (WGS) entry which is preliminary data.</text>
</comment>
<accession>A0AAW7TMR3</accession>
<proteinExistence type="predicted"/>
<name>A0AAW7TMR3_9BACL</name>
<protein>
    <submittedName>
        <fullName evidence="1">Uncharacterized protein</fullName>
    </submittedName>
</protein>
<evidence type="ECO:0000313" key="2">
    <source>
        <dbReference type="Proteomes" id="UP001176117"/>
    </source>
</evidence>
<dbReference type="RefSeq" id="WP_035067216.1">
    <property type="nucleotide sequence ID" value="NZ_CP012152.1"/>
</dbReference>
<sequence>MLHLSKNVRSAVYKSLGLELNIQELNNFDYENINKSINMGIKFKEICEQLGLNSNKVRRYLIKYVLHQLYEYSLDLSPEERGMLDKFGDEPIGDITFADVTVTEFFYNPKEYMEYYTKPLLEKNNEQDKEKIAIRIFPKASYLKTTFKSLENDQNYDPNWFNYSKKSGSFLPLYFDYAQSHRIPLNKQAHKISNINKDFGNFVKNTTKYLDILEEYDEDGNCSEDILRFERKTGLLFSLKSS</sequence>
<organism evidence="1 2">
    <name type="scientific">Anoxybacillus gonensis</name>
    <dbReference type="NCBI Taxonomy" id="198467"/>
    <lineage>
        <taxon>Bacteria</taxon>
        <taxon>Bacillati</taxon>
        <taxon>Bacillota</taxon>
        <taxon>Bacilli</taxon>
        <taxon>Bacillales</taxon>
        <taxon>Anoxybacillaceae</taxon>
        <taxon>Anoxybacillus</taxon>
    </lineage>
</organism>
<keyword evidence="2" id="KW-1185">Reference proteome</keyword>
<dbReference type="KEGG" id="agn:AFK25_14485"/>
<dbReference type="EMBL" id="JAMOGB010000017">
    <property type="protein sequence ID" value="MDO0878702.1"/>
    <property type="molecule type" value="Genomic_DNA"/>
</dbReference>